<feature type="compositionally biased region" description="Low complexity" evidence="2">
    <location>
        <begin position="107"/>
        <end position="128"/>
    </location>
</feature>
<keyword evidence="5" id="KW-1185">Reference proteome</keyword>
<reference evidence="4" key="1">
    <citation type="submission" date="2023-10" db="EMBL/GenBank/DDBJ databases">
        <authorList>
            <person name="Chen Y."/>
            <person name="Shah S."/>
            <person name="Dougan E. K."/>
            <person name="Thang M."/>
            <person name="Chan C."/>
        </authorList>
    </citation>
    <scope>NUCLEOTIDE SEQUENCE [LARGE SCALE GENOMIC DNA]</scope>
</reference>
<evidence type="ECO:0000256" key="2">
    <source>
        <dbReference type="SAM" id="MobiDB-lite"/>
    </source>
</evidence>
<sequence length="864" mass="93711">MAFSFKHLSEVQEATDNAYVDLAAIVFCIQDSNTFNSSKTGKELTKREVALWDPSGADGTTVTLTLWGQSALNVPFEEGAVVFIKGAQVREWQGVKGLSSPGTTAWRRSSAGTRPPAPPGARCCRVAASSRTVSPTTSTIPDEPARGAAVAPGTGTAASEGRAKKTKVADKRDTQLMVLKRSLVSFLPGKDQKTNVNWSFEKARGQLSGIQSRLENLVTPILQRGSPLKDAVPEAPVSSNAGISPPQIHRPIGATLPAFNAQDGPCSTRVAPKESTAKDELADSQADRSSFLGKAPTICRYIPQMSAELTMPRTKQGTRTCVAARGADPRQRWRRERPARASAGGAAGWLGARARPDCGADDAAAPGRRDRLGGPSTRVPGSEQAPRAPRRGGGRLLSDGAGEQAGRLKRAEVQAALAGSKYGWADANEFGKLVADHMRANAGAGRGLRREQAKWKRTVPELLAASDAEIVNILRGDKLLVDWTGATCPICGRGALGELVARPHKGNRLLRRCDAKCCRRHLSPVYLNPIFSEHSRAESLQKQAVLLLAKPAGTSYANARVLFGVNRKAVERIWGSVEQARGMHVEDAGPTIEYSGSKVWADVGADEATLDKPDMTDGPEPLGDPTHPVMWGQWLGIVQRGRPRALTLTRLRPEMAEKRAPGPGAARKVDWKPLAQRWLRDRDVVFHADSARSYKLRVPSVIHDFVVHQKKYKKVGGKRVLIPPRHVELQTHVLPSGKHLKVKSGTQIIDRAWRFIKDRLHRSATAEAGTKLLATKIRSAQCDYWRKDDDTWAKTGEMVQLIMRDVLVDVELAPPPMPGQPLDPNGPKTVHRHVVIARATGIQLDRTPCYPSCPELVDRGGAFP</sequence>
<feature type="region of interest" description="Disordered" evidence="2">
    <location>
        <begin position="312"/>
        <end position="407"/>
    </location>
</feature>
<keyword evidence="1" id="KW-0238">DNA-binding</keyword>
<dbReference type="InterPro" id="IPR012340">
    <property type="entry name" value="NA-bd_OB-fold"/>
</dbReference>
<dbReference type="InterPro" id="IPR031657">
    <property type="entry name" value="REPA_OB_2"/>
</dbReference>
<feature type="compositionally biased region" description="Polar residues" evidence="2">
    <location>
        <begin position="129"/>
        <end position="140"/>
    </location>
</feature>
<feature type="compositionally biased region" description="Basic and acidic residues" evidence="2">
    <location>
        <begin position="271"/>
        <end position="281"/>
    </location>
</feature>
<evidence type="ECO:0000313" key="4">
    <source>
        <dbReference type="EMBL" id="CAK0831045.1"/>
    </source>
</evidence>
<feature type="compositionally biased region" description="Basic and acidic residues" evidence="2">
    <location>
        <begin position="327"/>
        <end position="339"/>
    </location>
</feature>
<gene>
    <name evidence="4" type="ORF">PCOR1329_LOCUS29490</name>
</gene>
<protein>
    <recommendedName>
        <fullName evidence="3">Replication protein A OB domain-containing protein</fullName>
    </recommendedName>
</protein>
<comment type="caution">
    <text evidence="4">The sequence shown here is derived from an EMBL/GenBank/DDBJ whole genome shotgun (WGS) entry which is preliminary data.</text>
</comment>
<organism evidence="4 5">
    <name type="scientific">Prorocentrum cordatum</name>
    <dbReference type="NCBI Taxonomy" id="2364126"/>
    <lineage>
        <taxon>Eukaryota</taxon>
        <taxon>Sar</taxon>
        <taxon>Alveolata</taxon>
        <taxon>Dinophyceae</taxon>
        <taxon>Prorocentrales</taxon>
        <taxon>Prorocentraceae</taxon>
        <taxon>Prorocentrum</taxon>
    </lineage>
</organism>
<dbReference type="Gene3D" id="2.40.50.140">
    <property type="entry name" value="Nucleic acid-binding proteins"/>
    <property type="match status" value="1"/>
</dbReference>
<evidence type="ECO:0000256" key="1">
    <source>
        <dbReference type="ARBA" id="ARBA00023125"/>
    </source>
</evidence>
<feature type="region of interest" description="Disordered" evidence="2">
    <location>
        <begin position="96"/>
        <end position="165"/>
    </location>
</feature>
<dbReference type="SUPFAM" id="SSF50249">
    <property type="entry name" value="Nucleic acid-binding proteins"/>
    <property type="match status" value="1"/>
</dbReference>
<proteinExistence type="predicted"/>
<dbReference type="CDD" id="cd04475">
    <property type="entry name" value="RPA1_DBD_B"/>
    <property type="match status" value="1"/>
</dbReference>
<accession>A0ABN9SGW7</accession>
<dbReference type="Pfam" id="PF16900">
    <property type="entry name" value="REPA_OB_2"/>
    <property type="match status" value="1"/>
</dbReference>
<feature type="compositionally biased region" description="Low complexity" evidence="2">
    <location>
        <begin position="340"/>
        <end position="353"/>
    </location>
</feature>
<dbReference type="Proteomes" id="UP001189429">
    <property type="component" value="Unassembled WGS sequence"/>
</dbReference>
<evidence type="ECO:0000259" key="3">
    <source>
        <dbReference type="Pfam" id="PF16900"/>
    </source>
</evidence>
<feature type="domain" description="Replication protein A OB" evidence="3">
    <location>
        <begin position="8"/>
        <end position="99"/>
    </location>
</feature>
<dbReference type="EMBL" id="CAUYUJ010011112">
    <property type="protein sequence ID" value="CAK0831045.1"/>
    <property type="molecule type" value="Genomic_DNA"/>
</dbReference>
<feature type="compositionally biased region" description="Low complexity" evidence="2">
    <location>
        <begin position="146"/>
        <end position="158"/>
    </location>
</feature>
<evidence type="ECO:0000313" key="5">
    <source>
        <dbReference type="Proteomes" id="UP001189429"/>
    </source>
</evidence>
<feature type="region of interest" description="Disordered" evidence="2">
    <location>
        <begin position="260"/>
        <end position="289"/>
    </location>
</feature>
<name>A0ABN9SGW7_9DINO</name>